<organism evidence="1 2">
    <name type="scientific">Clostridium neonatale</name>
    <dbReference type="NCBI Taxonomy" id="137838"/>
    <lineage>
        <taxon>Bacteria</taxon>
        <taxon>Bacillati</taxon>
        <taxon>Bacillota</taxon>
        <taxon>Clostridia</taxon>
        <taxon>Eubacteriales</taxon>
        <taxon>Clostridiaceae</taxon>
        <taxon>Clostridium</taxon>
    </lineage>
</organism>
<dbReference type="InterPro" id="IPR021321">
    <property type="entry name" value="DUF2922"/>
</dbReference>
<gene>
    <name evidence="1" type="ORF">CQ394_06225</name>
</gene>
<protein>
    <submittedName>
        <fullName evidence="1">DUF2922 domain-containing protein</fullName>
    </submittedName>
</protein>
<evidence type="ECO:0000313" key="1">
    <source>
        <dbReference type="EMBL" id="PEG31312.1"/>
    </source>
</evidence>
<dbReference type="RefSeq" id="WP_058295470.1">
    <property type="nucleotide sequence ID" value="NZ_CAMRXJ010000047.1"/>
</dbReference>
<comment type="caution">
    <text evidence="1">The sequence shown here is derived from an EMBL/GenBank/DDBJ whole genome shotgun (WGS) entry which is preliminary data.</text>
</comment>
<sequence length="72" mass="7825">MDYTLTMTFLTSGGQKSTFSISGIKPDITTDEIKTLMNTIIEKNVFFAESGSLVAISAAQVTQKKVTKFEVA</sequence>
<name>A0A2A7MHL3_9CLOT</name>
<dbReference type="EMBL" id="PDCJ01000001">
    <property type="protein sequence ID" value="PEG31312.1"/>
    <property type="molecule type" value="Genomic_DNA"/>
</dbReference>
<evidence type="ECO:0000313" key="2">
    <source>
        <dbReference type="Proteomes" id="UP000220840"/>
    </source>
</evidence>
<dbReference type="Pfam" id="PF11148">
    <property type="entry name" value="DUF2922"/>
    <property type="match status" value="1"/>
</dbReference>
<keyword evidence="2" id="KW-1185">Reference proteome</keyword>
<reference evidence="1 2" key="1">
    <citation type="submission" date="2017-10" db="EMBL/GenBank/DDBJ databases">
        <title>Effective Description of Clostridium neonatale sp. nov. linked to necrotizing enterocolitis in neonates and a clarification of species assignable to the genus Clostridium (Prazmowski 1880) emend. Lawson and Rainey 2016.</title>
        <authorList>
            <person name="Bernard K."/>
            <person name="Burdz T."/>
            <person name="Wiebe D."/>
            <person name="Balcewich B."/>
            <person name="Alfa M."/>
            <person name="Bernier A.-M."/>
        </authorList>
    </citation>
    <scope>NUCLEOTIDE SEQUENCE [LARGE SCALE GENOMIC DNA]</scope>
    <source>
        <strain evidence="1 2">LCDC99A005</strain>
    </source>
</reference>
<dbReference type="OrthoDB" id="9795264at2"/>
<proteinExistence type="predicted"/>
<accession>A0A2A7MHL3</accession>
<dbReference type="AlphaFoldDB" id="A0A2A7MHL3"/>
<dbReference type="Proteomes" id="UP000220840">
    <property type="component" value="Unassembled WGS sequence"/>
</dbReference>